<dbReference type="RefSeq" id="WP_172647926.1">
    <property type="nucleotide sequence ID" value="NZ_JAFICZ010000001.1"/>
</dbReference>
<gene>
    <name evidence="1" type="ORF">JOH49_007316</name>
</gene>
<protein>
    <submittedName>
        <fullName evidence="1">Uncharacterized protein</fullName>
    </submittedName>
</protein>
<reference evidence="1" key="1">
    <citation type="submission" date="2021-02" db="EMBL/GenBank/DDBJ databases">
        <title>Genomic Encyclopedia of Type Strains, Phase IV (KMG-V): Genome sequencing to study the core and pangenomes of soil and plant-associated prokaryotes.</title>
        <authorList>
            <person name="Whitman W."/>
        </authorList>
    </citation>
    <scope>NUCLEOTIDE SEQUENCE</scope>
    <source>
        <strain evidence="1">USDA 406</strain>
    </source>
</reference>
<evidence type="ECO:0000313" key="1">
    <source>
        <dbReference type="EMBL" id="MBP1297563.1"/>
    </source>
</evidence>
<name>A0A8I2C7Q2_BRAEL</name>
<proteinExistence type="predicted"/>
<organism evidence="1 2">
    <name type="scientific">Bradyrhizobium elkanii</name>
    <dbReference type="NCBI Taxonomy" id="29448"/>
    <lineage>
        <taxon>Bacteria</taxon>
        <taxon>Pseudomonadati</taxon>
        <taxon>Pseudomonadota</taxon>
        <taxon>Alphaproteobacteria</taxon>
        <taxon>Hyphomicrobiales</taxon>
        <taxon>Nitrobacteraceae</taxon>
        <taxon>Bradyrhizobium</taxon>
    </lineage>
</organism>
<dbReference type="EMBL" id="JAFICZ010000001">
    <property type="protein sequence ID" value="MBP1297563.1"/>
    <property type="molecule type" value="Genomic_DNA"/>
</dbReference>
<evidence type="ECO:0000313" key="2">
    <source>
        <dbReference type="Proteomes" id="UP000673383"/>
    </source>
</evidence>
<dbReference type="AlphaFoldDB" id="A0A8I2C7Q2"/>
<accession>A0A8I2C7Q2</accession>
<sequence>MTDKVRLSIRYFTNAARQAAGSNPRVAFEEICKAIEQLEDEIHELRTAAPPKAGQN</sequence>
<comment type="caution">
    <text evidence="1">The sequence shown here is derived from an EMBL/GenBank/DDBJ whole genome shotgun (WGS) entry which is preliminary data.</text>
</comment>
<dbReference type="Proteomes" id="UP000673383">
    <property type="component" value="Unassembled WGS sequence"/>
</dbReference>